<evidence type="ECO:0000256" key="6">
    <source>
        <dbReference type="ARBA" id="ARBA00023136"/>
    </source>
</evidence>
<evidence type="ECO:0000256" key="3">
    <source>
        <dbReference type="ARBA" id="ARBA00022475"/>
    </source>
</evidence>
<organism evidence="10 11">
    <name type="scientific">Paludifilum halophilum</name>
    <dbReference type="NCBI Taxonomy" id="1642702"/>
    <lineage>
        <taxon>Bacteria</taxon>
        <taxon>Bacillati</taxon>
        <taxon>Bacillota</taxon>
        <taxon>Bacilli</taxon>
        <taxon>Bacillales</taxon>
        <taxon>Thermoactinomycetaceae</taxon>
        <taxon>Paludifilum</taxon>
    </lineage>
</organism>
<evidence type="ECO:0000256" key="2">
    <source>
        <dbReference type="ARBA" id="ARBA00006448"/>
    </source>
</evidence>
<dbReference type="Pfam" id="PF04239">
    <property type="entry name" value="DUF421"/>
    <property type="match status" value="1"/>
</dbReference>
<keyword evidence="11" id="KW-1185">Reference proteome</keyword>
<evidence type="ECO:0000313" key="10">
    <source>
        <dbReference type="EMBL" id="OYD07595.1"/>
    </source>
</evidence>
<comment type="similarity">
    <text evidence="2">Belongs to the UPF0702 family.</text>
</comment>
<keyword evidence="4 7" id="KW-0812">Transmembrane</keyword>
<gene>
    <name evidence="10" type="ORF">CHM34_08910</name>
</gene>
<dbReference type="OrthoDB" id="1076133at2"/>
<evidence type="ECO:0000256" key="7">
    <source>
        <dbReference type="SAM" id="Phobius"/>
    </source>
</evidence>
<proteinExistence type="inferred from homology"/>
<dbReference type="Proteomes" id="UP000215459">
    <property type="component" value="Unassembled WGS sequence"/>
</dbReference>
<evidence type="ECO:0000256" key="4">
    <source>
        <dbReference type="ARBA" id="ARBA00022692"/>
    </source>
</evidence>
<dbReference type="InterPro" id="IPR048454">
    <property type="entry name" value="YetF_N"/>
</dbReference>
<dbReference type="PANTHER" id="PTHR34582">
    <property type="entry name" value="UPF0702 TRANSMEMBRANE PROTEIN YCAP"/>
    <property type="match status" value="1"/>
</dbReference>
<evidence type="ECO:0008006" key="12">
    <source>
        <dbReference type="Google" id="ProtNLM"/>
    </source>
</evidence>
<name>A0A235B7M3_9BACL</name>
<feature type="domain" description="YetF C-terminal" evidence="8">
    <location>
        <begin position="81"/>
        <end position="214"/>
    </location>
</feature>
<feature type="transmembrane region" description="Helical" evidence="7">
    <location>
        <begin position="6"/>
        <end position="25"/>
    </location>
</feature>
<keyword evidence="6 7" id="KW-0472">Membrane</keyword>
<feature type="domain" description="YetF-like N-terminal transmembrane" evidence="9">
    <location>
        <begin position="4"/>
        <end position="75"/>
    </location>
</feature>
<dbReference type="AlphaFoldDB" id="A0A235B7M3"/>
<dbReference type="Gene3D" id="3.30.240.20">
    <property type="entry name" value="bsu07140 like domains"/>
    <property type="match status" value="2"/>
</dbReference>
<dbReference type="InterPro" id="IPR023090">
    <property type="entry name" value="UPF0702_alpha/beta_dom_sf"/>
</dbReference>
<feature type="transmembrane region" description="Helical" evidence="7">
    <location>
        <begin position="58"/>
        <end position="76"/>
    </location>
</feature>
<dbReference type="Pfam" id="PF20730">
    <property type="entry name" value="YetF_N"/>
    <property type="match status" value="1"/>
</dbReference>
<dbReference type="EMBL" id="NOWF01000005">
    <property type="protein sequence ID" value="OYD07595.1"/>
    <property type="molecule type" value="Genomic_DNA"/>
</dbReference>
<sequence length="226" mass="25589">MVMVHLTIELIAGFISLFCVTKMLGKVQISQLTPFYFVSSIVLGELLGNAVYDPEVGLLFIIYAISLWGLMIYLVVKVTQKYPKMRELLEGEPSIVIRNGVVSRKELRKNNIDLNQLQNLLRHQDVFSVREVAFAILETDGQLTVLKNWNDSTPTRGDMNLPLQPVHLPVTLIIDGKILSDNLQAMGWTEQQLQSQLQTQGIQKPEDVFFAEWKEGEGLHVVQPDD</sequence>
<dbReference type="PANTHER" id="PTHR34582:SF5">
    <property type="entry name" value="UPF0702 TRANSMEMBRANE PROTEIN YETF"/>
    <property type="match status" value="1"/>
</dbReference>
<comment type="caution">
    <text evidence="10">The sequence shown here is derived from an EMBL/GenBank/DDBJ whole genome shotgun (WGS) entry which is preliminary data.</text>
</comment>
<comment type="subcellular location">
    <subcellularLocation>
        <location evidence="1">Cell membrane</location>
        <topology evidence="1">Multi-pass membrane protein</topology>
    </subcellularLocation>
</comment>
<dbReference type="GO" id="GO:0005886">
    <property type="term" value="C:plasma membrane"/>
    <property type="evidence" value="ECO:0007669"/>
    <property type="project" value="UniProtKB-SubCell"/>
</dbReference>
<evidence type="ECO:0000259" key="9">
    <source>
        <dbReference type="Pfam" id="PF20730"/>
    </source>
</evidence>
<keyword evidence="3" id="KW-1003">Cell membrane</keyword>
<dbReference type="InterPro" id="IPR007353">
    <property type="entry name" value="DUF421"/>
</dbReference>
<evidence type="ECO:0000313" key="11">
    <source>
        <dbReference type="Proteomes" id="UP000215459"/>
    </source>
</evidence>
<evidence type="ECO:0000256" key="1">
    <source>
        <dbReference type="ARBA" id="ARBA00004651"/>
    </source>
</evidence>
<evidence type="ECO:0000256" key="5">
    <source>
        <dbReference type="ARBA" id="ARBA00022989"/>
    </source>
</evidence>
<protein>
    <recommendedName>
        <fullName evidence="12">DUF421 domain-containing protein</fullName>
    </recommendedName>
</protein>
<evidence type="ECO:0000259" key="8">
    <source>
        <dbReference type="Pfam" id="PF04239"/>
    </source>
</evidence>
<accession>A0A235B7M3</accession>
<keyword evidence="5 7" id="KW-1133">Transmembrane helix</keyword>
<reference evidence="10 11" key="1">
    <citation type="submission" date="2017-07" db="EMBL/GenBank/DDBJ databases">
        <title>The genome sequence of Paludifilum halophilum highlights mechanisms for microbial adaptation to high salt environemnts.</title>
        <authorList>
            <person name="Belbahri L."/>
        </authorList>
    </citation>
    <scope>NUCLEOTIDE SEQUENCE [LARGE SCALE GENOMIC DNA]</scope>
    <source>
        <strain evidence="10 11">DSM 102817</strain>
    </source>
</reference>